<keyword evidence="4" id="KW-1003">Cell membrane</keyword>
<proteinExistence type="inferred from homology"/>
<name>A0A1F8F0I1_9BACT</name>
<dbReference type="GO" id="GO:0015087">
    <property type="term" value="F:cobalt ion transmembrane transporter activity"/>
    <property type="evidence" value="ECO:0007669"/>
    <property type="project" value="TreeGrafter"/>
</dbReference>
<dbReference type="CDD" id="cd12822">
    <property type="entry name" value="TmCorA-like"/>
    <property type="match status" value="1"/>
</dbReference>
<keyword evidence="7 8" id="KW-0472">Membrane</keyword>
<accession>A0A1F8F0I1</accession>
<dbReference type="Pfam" id="PF01544">
    <property type="entry name" value="CorA"/>
    <property type="match status" value="1"/>
</dbReference>
<dbReference type="EMBL" id="MGJN01000018">
    <property type="protein sequence ID" value="OGN06644.1"/>
    <property type="molecule type" value="Genomic_DNA"/>
</dbReference>
<evidence type="ECO:0000256" key="2">
    <source>
        <dbReference type="ARBA" id="ARBA00009765"/>
    </source>
</evidence>
<dbReference type="GO" id="GO:0005886">
    <property type="term" value="C:plasma membrane"/>
    <property type="evidence" value="ECO:0007669"/>
    <property type="project" value="UniProtKB-SubCell"/>
</dbReference>
<protein>
    <recommendedName>
        <fullName evidence="11">Magnesium transporter CorA</fullName>
    </recommendedName>
</protein>
<keyword evidence="5 8" id="KW-0812">Transmembrane</keyword>
<dbReference type="PANTHER" id="PTHR46494">
    <property type="entry name" value="CORA FAMILY METAL ION TRANSPORTER (EUROFUNG)"/>
    <property type="match status" value="1"/>
</dbReference>
<evidence type="ECO:0000256" key="3">
    <source>
        <dbReference type="ARBA" id="ARBA00022448"/>
    </source>
</evidence>
<dbReference type="Gene3D" id="1.20.58.340">
    <property type="entry name" value="Magnesium transport protein CorA, transmembrane region"/>
    <property type="match status" value="2"/>
</dbReference>
<evidence type="ECO:0000256" key="8">
    <source>
        <dbReference type="SAM" id="Phobius"/>
    </source>
</evidence>
<keyword evidence="3" id="KW-0813">Transport</keyword>
<feature type="transmembrane region" description="Helical" evidence="8">
    <location>
        <begin position="278"/>
        <end position="297"/>
    </location>
</feature>
<comment type="similarity">
    <text evidence="2">Belongs to the CorA metal ion transporter (MIT) (TC 1.A.35) family.</text>
</comment>
<evidence type="ECO:0000313" key="10">
    <source>
        <dbReference type="Proteomes" id="UP000176834"/>
    </source>
</evidence>
<dbReference type="GO" id="GO:0015095">
    <property type="term" value="F:magnesium ion transmembrane transporter activity"/>
    <property type="evidence" value="ECO:0007669"/>
    <property type="project" value="TreeGrafter"/>
</dbReference>
<evidence type="ECO:0000256" key="4">
    <source>
        <dbReference type="ARBA" id="ARBA00022475"/>
    </source>
</evidence>
<comment type="caution">
    <text evidence="9">The sequence shown here is derived from an EMBL/GenBank/DDBJ whole genome shotgun (WGS) entry which is preliminary data.</text>
</comment>
<evidence type="ECO:0000256" key="7">
    <source>
        <dbReference type="ARBA" id="ARBA00023136"/>
    </source>
</evidence>
<dbReference type="Gene3D" id="3.30.460.20">
    <property type="entry name" value="CorA soluble domain-like"/>
    <property type="match status" value="1"/>
</dbReference>
<keyword evidence="6 8" id="KW-1133">Transmembrane helix</keyword>
<dbReference type="InterPro" id="IPR045861">
    <property type="entry name" value="CorA_cytoplasmic_dom"/>
</dbReference>
<dbReference type="InterPro" id="IPR045863">
    <property type="entry name" value="CorA_TM1_TM2"/>
</dbReference>
<evidence type="ECO:0000256" key="1">
    <source>
        <dbReference type="ARBA" id="ARBA00004651"/>
    </source>
</evidence>
<evidence type="ECO:0000256" key="6">
    <source>
        <dbReference type="ARBA" id="ARBA00022989"/>
    </source>
</evidence>
<dbReference type="SUPFAM" id="SSF143865">
    <property type="entry name" value="CorA soluble domain-like"/>
    <property type="match status" value="1"/>
</dbReference>
<gene>
    <name evidence="9" type="ORF">A3B86_00420</name>
</gene>
<feature type="transmembrane region" description="Helical" evidence="8">
    <location>
        <begin position="241"/>
        <end position="266"/>
    </location>
</feature>
<dbReference type="Proteomes" id="UP000176834">
    <property type="component" value="Unassembled WGS sequence"/>
</dbReference>
<organism evidence="9 10">
    <name type="scientific">Candidatus Yanofskybacteria bacterium RIFCSPHIGHO2_02_FULL_38_22b</name>
    <dbReference type="NCBI Taxonomy" id="1802673"/>
    <lineage>
        <taxon>Bacteria</taxon>
        <taxon>Candidatus Yanofskyibacteriota</taxon>
    </lineage>
</organism>
<dbReference type="AlphaFoldDB" id="A0A1F8F0I1"/>
<reference evidence="9 10" key="1">
    <citation type="journal article" date="2016" name="Nat. Commun.">
        <title>Thousands of microbial genomes shed light on interconnected biogeochemical processes in an aquifer system.</title>
        <authorList>
            <person name="Anantharaman K."/>
            <person name="Brown C.T."/>
            <person name="Hug L.A."/>
            <person name="Sharon I."/>
            <person name="Castelle C.J."/>
            <person name="Probst A.J."/>
            <person name="Thomas B.C."/>
            <person name="Singh A."/>
            <person name="Wilkins M.J."/>
            <person name="Karaoz U."/>
            <person name="Brodie E.L."/>
            <person name="Williams K.H."/>
            <person name="Hubbard S.S."/>
            <person name="Banfield J.F."/>
        </authorList>
    </citation>
    <scope>NUCLEOTIDE SEQUENCE [LARGE SCALE GENOMIC DNA]</scope>
</reference>
<dbReference type="PANTHER" id="PTHR46494:SF1">
    <property type="entry name" value="CORA FAMILY METAL ION TRANSPORTER (EUROFUNG)"/>
    <property type="match status" value="1"/>
</dbReference>
<dbReference type="GO" id="GO:0050897">
    <property type="term" value="F:cobalt ion binding"/>
    <property type="evidence" value="ECO:0007669"/>
    <property type="project" value="TreeGrafter"/>
</dbReference>
<evidence type="ECO:0000256" key="5">
    <source>
        <dbReference type="ARBA" id="ARBA00022692"/>
    </source>
</evidence>
<evidence type="ECO:0000313" key="9">
    <source>
        <dbReference type="EMBL" id="OGN06644.1"/>
    </source>
</evidence>
<dbReference type="SUPFAM" id="SSF144083">
    <property type="entry name" value="Magnesium transport protein CorA, transmembrane region"/>
    <property type="match status" value="1"/>
</dbReference>
<comment type="subcellular location">
    <subcellularLocation>
        <location evidence="1">Cell membrane</location>
        <topology evidence="1">Multi-pass membrane protein</topology>
    </subcellularLocation>
</comment>
<evidence type="ECO:0008006" key="11">
    <source>
        <dbReference type="Google" id="ProtNLM"/>
    </source>
</evidence>
<dbReference type="GO" id="GO:0000287">
    <property type="term" value="F:magnesium ion binding"/>
    <property type="evidence" value="ECO:0007669"/>
    <property type="project" value="TreeGrafter"/>
</dbReference>
<dbReference type="InterPro" id="IPR002523">
    <property type="entry name" value="MgTranspt_CorA/ZnTranspt_ZntB"/>
</dbReference>
<sequence>MEYMKIIELNELKWIDIFKPKDQDIKFLENNFRFHHFILEEIKTPTYHPLLESYGEYLFLILHFPNFYHRSKQIQSVEIDFLITKNTLITIRYQDFPDFENIFQEAEQNLTNYLNKTTGHLFHYLNKKLFSKMFPELDEIKKSIDDLEDRIFKDFDDNIIENITYIKKQILDFIRALKPQKAVWEAMHDTTLEFWGEGIKPYISDLIADYNRTLHFVETHREVTDSLHLTSSSLLDNRRNYVIKILTVFTAILLPLSLFASIYGMNLTYLPLADHPNMFWWLSGGMVIISAVAIIWLKKNKWI</sequence>